<feature type="domain" description="CYTH" evidence="1">
    <location>
        <begin position="2"/>
        <end position="196"/>
    </location>
</feature>
<dbReference type="EMBL" id="CP018820">
    <property type="protein sequence ID" value="APR53847.1"/>
    <property type="molecule type" value="Genomic_DNA"/>
</dbReference>
<dbReference type="SUPFAM" id="SSF55154">
    <property type="entry name" value="CYTH-like phosphatases"/>
    <property type="match status" value="1"/>
</dbReference>
<dbReference type="PANTHER" id="PTHR39569">
    <property type="entry name" value="INORGANIC TRIPHOSPHATASE"/>
    <property type="match status" value="1"/>
</dbReference>
<sequence>MGDEIELKLELSPADAARIVASKLFGEKAKVAEQVSTYFDTDKNSLAKAGLSLRIRRTGNMRVQTIKAGGGSSAGLFARTEWERAVDDDTPVLDHATPLLTVIGGDAGKVAPRFIVKVERCKWLVEDDGTTIEVVLDRGAVNAGDRSDTVCEIELELKAGSPAALFGLARKIDAIAPIRLGVLTKSERGYRLAGPDLASVKAEPLALGTDIGAAAAFKQIVQSGIRQFRLNEDLLLSSRNPDAVHQARVAIRRMRSAFSVFRPMIGDDGADLCEELKWLAASFGEARDLDVLLERAPSGALRDRIAAVREKSYDHLIETLADHRARIVMLNVAHWLEQSRWTDGNGGEVDGDDLARTFAAKALAHLRRKVKRRGEGLASADDETRHELRKDAKKLRYASEFFASLFDRKGEARRHRRFVAALEELQDRLGKLNDLATVPVLLTKLGIADQDGAAAFLSSETGKKEMLERAKRAHDELFDTKRFW</sequence>
<protein>
    <submittedName>
        <fullName evidence="3">Inorganic triphosphatase</fullName>
    </submittedName>
</protein>
<dbReference type="PROSITE" id="PS51708">
    <property type="entry name" value="CHAD"/>
    <property type="match status" value="1"/>
</dbReference>
<evidence type="ECO:0000313" key="5">
    <source>
        <dbReference type="Proteomes" id="UP000185161"/>
    </source>
</evidence>
<dbReference type="InterPro" id="IPR023577">
    <property type="entry name" value="CYTH_domain"/>
</dbReference>
<evidence type="ECO:0000259" key="1">
    <source>
        <dbReference type="PROSITE" id="PS51707"/>
    </source>
</evidence>
<dbReference type="KEGG" id="skr:BRX40_16795"/>
<dbReference type="SMART" id="SM01118">
    <property type="entry name" value="CYTH"/>
    <property type="match status" value="1"/>
</dbReference>
<dbReference type="OrthoDB" id="9777271at2"/>
<dbReference type="Gene3D" id="1.40.20.10">
    <property type="entry name" value="CHAD domain"/>
    <property type="match status" value="1"/>
</dbReference>
<dbReference type="Pfam" id="PF05235">
    <property type="entry name" value="CHAD"/>
    <property type="match status" value="1"/>
</dbReference>
<dbReference type="InterPro" id="IPR039013">
    <property type="entry name" value="YgiF"/>
</dbReference>
<dbReference type="InterPro" id="IPR038186">
    <property type="entry name" value="CHAD_dom_sf"/>
</dbReference>
<dbReference type="GO" id="GO:0046872">
    <property type="term" value="F:metal ion binding"/>
    <property type="evidence" value="ECO:0007669"/>
    <property type="project" value="TreeGrafter"/>
</dbReference>
<dbReference type="EMBL" id="QQWO01000003">
    <property type="protein sequence ID" value="RSV06138.1"/>
    <property type="molecule type" value="Genomic_DNA"/>
</dbReference>
<gene>
    <name evidence="3" type="ORF">BRX40_16795</name>
    <name evidence="4" type="ORF">CA257_04205</name>
</gene>
<evidence type="ECO:0000259" key="2">
    <source>
        <dbReference type="PROSITE" id="PS51708"/>
    </source>
</evidence>
<dbReference type="Pfam" id="PF01928">
    <property type="entry name" value="CYTH"/>
    <property type="match status" value="1"/>
</dbReference>
<dbReference type="PROSITE" id="PS51707">
    <property type="entry name" value="CYTH"/>
    <property type="match status" value="1"/>
</dbReference>
<dbReference type="RefSeq" id="WP_075152376.1">
    <property type="nucleotide sequence ID" value="NZ_CP018820.1"/>
</dbReference>
<dbReference type="PANTHER" id="PTHR39569:SF1">
    <property type="entry name" value="INORGANIC TRIPHOSPHATASE"/>
    <property type="match status" value="1"/>
</dbReference>
<organism evidence="3 5">
    <name type="scientific">Sphingomonas koreensis</name>
    <dbReference type="NCBI Taxonomy" id="93064"/>
    <lineage>
        <taxon>Bacteria</taxon>
        <taxon>Pseudomonadati</taxon>
        <taxon>Pseudomonadota</taxon>
        <taxon>Alphaproteobacteria</taxon>
        <taxon>Sphingomonadales</taxon>
        <taxon>Sphingomonadaceae</taxon>
        <taxon>Sphingomonas</taxon>
    </lineage>
</organism>
<evidence type="ECO:0000313" key="4">
    <source>
        <dbReference type="EMBL" id="RSV06138.1"/>
    </source>
</evidence>
<dbReference type="Gene3D" id="2.40.320.10">
    <property type="entry name" value="Hypothetical Protein Pfu-838710-001"/>
    <property type="match status" value="1"/>
</dbReference>
<dbReference type="SMART" id="SM00880">
    <property type="entry name" value="CHAD"/>
    <property type="match status" value="1"/>
</dbReference>
<dbReference type="Proteomes" id="UP000286681">
    <property type="component" value="Unassembled WGS sequence"/>
</dbReference>
<dbReference type="GO" id="GO:0050355">
    <property type="term" value="F:inorganic triphosphate phosphatase activity"/>
    <property type="evidence" value="ECO:0007669"/>
    <property type="project" value="InterPro"/>
</dbReference>
<dbReference type="CDD" id="cd07756">
    <property type="entry name" value="CYTH-like_Pase_CHAD"/>
    <property type="match status" value="1"/>
</dbReference>
<evidence type="ECO:0000313" key="6">
    <source>
        <dbReference type="Proteomes" id="UP000286681"/>
    </source>
</evidence>
<reference evidence="5" key="2">
    <citation type="submission" date="2016-12" db="EMBL/GenBank/DDBJ databases">
        <title>Whole genome sequencing of Sphingomonas sp. ABOJV.</title>
        <authorList>
            <person name="Conlan S."/>
            <person name="Thomas P.J."/>
            <person name="Mullikin J."/>
            <person name="Palmore T.N."/>
            <person name="Frank K.M."/>
            <person name="Segre J.A."/>
        </authorList>
    </citation>
    <scope>NUCLEOTIDE SEQUENCE [LARGE SCALE GENOMIC DNA]</scope>
    <source>
        <strain evidence="5">ABOJV</strain>
    </source>
</reference>
<reference evidence="4 6" key="3">
    <citation type="submission" date="2018-07" db="EMBL/GenBank/DDBJ databases">
        <title>Genomic and Epidemiologic Investigation of an Indolent Hospital Outbreak.</title>
        <authorList>
            <person name="Johnson R.C."/>
            <person name="Deming C."/>
            <person name="Conlan S."/>
            <person name="Zellmer C.J."/>
            <person name="Michelin A.V."/>
            <person name="Lee-Lin S."/>
            <person name="Thomas P.J."/>
            <person name="Park M."/>
            <person name="Weingarten R.A."/>
            <person name="Less J."/>
            <person name="Dekker J.P."/>
            <person name="Frank K.M."/>
            <person name="Musser K.A."/>
            <person name="Mcquiston J.R."/>
            <person name="Henderson D.K."/>
            <person name="Lau A.F."/>
            <person name="Palmore T.N."/>
            <person name="Segre J.A."/>
        </authorList>
    </citation>
    <scope>NUCLEOTIDE SEQUENCE [LARGE SCALE GENOMIC DNA]</scope>
    <source>
        <strain evidence="4 6">SK-NIH.Env10_0317</strain>
    </source>
</reference>
<accession>A0A1L6JDE5</accession>
<reference evidence="3" key="1">
    <citation type="submission" date="2016-12" db="EMBL/GenBank/DDBJ databases">
        <title>Whole genome sequencing of Sphingomonas koreensis.</title>
        <authorList>
            <person name="Conlan S."/>
            <person name="Thomas P.J."/>
            <person name="Mullikin J."/>
            <person name="Palmore T.N."/>
            <person name="Frank K.M."/>
            <person name="Segre J.A."/>
        </authorList>
    </citation>
    <scope>NUCLEOTIDE SEQUENCE</scope>
    <source>
        <strain evidence="3">ABOJV</strain>
    </source>
</reference>
<name>A0A1L6JDE5_9SPHN</name>
<dbReference type="STRING" id="93064.BRX40_16795"/>
<dbReference type="Proteomes" id="UP000185161">
    <property type="component" value="Chromosome"/>
</dbReference>
<dbReference type="InterPro" id="IPR007899">
    <property type="entry name" value="CHAD_dom"/>
</dbReference>
<dbReference type="GeneID" id="44134220"/>
<feature type="domain" description="CHAD" evidence="2">
    <location>
        <begin position="210"/>
        <end position="482"/>
    </location>
</feature>
<proteinExistence type="predicted"/>
<dbReference type="AlphaFoldDB" id="A0A1L6JDE5"/>
<evidence type="ECO:0000313" key="3">
    <source>
        <dbReference type="EMBL" id="APR53847.1"/>
    </source>
</evidence>
<dbReference type="InterPro" id="IPR033469">
    <property type="entry name" value="CYTH-like_dom_sf"/>
</dbReference>
<keyword evidence="5" id="KW-1185">Reference proteome</keyword>